<dbReference type="KEGG" id="slc:SL103_14440"/>
<dbReference type="InterPro" id="IPR036041">
    <property type="entry name" value="Ribosome-inact_prot_sf"/>
</dbReference>
<feature type="transmembrane region" description="Helical" evidence="2">
    <location>
        <begin position="26"/>
        <end position="50"/>
    </location>
</feature>
<dbReference type="GO" id="GO:0030598">
    <property type="term" value="F:rRNA N-glycosylase activity"/>
    <property type="evidence" value="ECO:0007669"/>
    <property type="project" value="InterPro"/>
</dbReference>
<keyword evidence="4" id="KW-1185">Reference proteome</keyword>
<accession>A0A1D7VKM5</accession>
<dbReference type="InterPro" id="IPR001574">
    <property type="entry name" value="Ribosome_inactivat_prot"/>
</dbReference>
<keyword evidence="2" id="KW-0472">Membrane</keyword>
<dbReference type="GO" id="GO:0017148">
    <property type="term" value="P:negative regulation of translation"/>
    <property type="evidence" value="ECO:0007669"/>
    <property type="project" value="InterPro"/>
</dbReference>
<dbReference type="SUPFAM" id="SSF56371">
    <property type="entry name" value="Ribosome inactivating proteins (RIP)"/>
    <property type="match status" value="1"/>
</dbReference>
<feature type="compositionally biased region" description="Polar residues" evidence="1">
    <location>
        <begin position="58"/>
        <end position="73"/>
    </location>
</feature>
<sequence length="332" mass="37063">MADTAEMTRRVGRVERFERGPVRRRLVSAAVVVSVLAGTLGAGGAVTYGASAPHGQDRTVQATPQEQGQGQPRETTEDEDFAGLYTRTVANVRNAVLGEQSVRRPGAGHLIQNPDPEVMQTINLGRFAEDEFIVGRMVRGVFRRSDNYLLGFYVENRDATSRVLYTFTERVNGRTRDMVPGHLFPRVRREHFGWGIQYRGLEAITVSRSRLRNAVLEIYRHDPNTSTHTMEDSVQALAVALAEGARFQAIPAQIAQAIRGRTSWTVGSHSDEIRSWDQRSGVVLQARATDPTGNGEVWQQRRQYAWNGAQVLLTALDLARRLYLIKPPTRKG</sequence>
<evidence type="ECO:0008006" key="5">
    <source>
        <dbReference type="Google" id="ProtNLM"/>
    </source>
</evidence>
<evidence type="ECO:0000256" key="1">
    <source>
        <dbReference type="SAM" id="MobiDB-lite"/>
    </source>
</evidence>
<keyword evidence="2" id="KW-0812">Transmembrane</keyword>
<proteinExistence type="predicted"/>
<evidence type="ECO:0000313" key="4">
    <source>
        <dbReference type="Proteomes" id="UP000094094"/>
    </source>
</evidence>
<evidence type="ECO:0000256" key="2">
    <source>
        <dbReference type="SAM" id="Phobius"/>
    </source>
</evidence>
<keyword evidence="2" id="KW-1133">Transmembrane helix</keyword>
<dbReference type="InterPro" id="IPR016138">
    <property type="entry name" value="Ribosome_inactivat_prot_sub1"/>
</dbReference>
<feature type="region of interest" description="Disordered" evidence="1">
    <location>
        <begin position="51"/>
        <end position="80"/>
    </location>
</feature>
<dbReference type="OrthoDB" id="4119295at2"/>
<evidence type="ECO:0000313" key="3">
    <source>
        <dbReference type="EMBL" id="AOP47300.1"/>
    </source>
</evidence>
<dbReference type="Gene3D" id="3.40.420.10">
    <property type="entry name" value="Ricin (A subunit), domain 1"/>
    <property type="match status" value="1"/>
</dbReference>
<reference evidence="3 4" key="1">
    <citation type="submission" date="2016-09" db="EMBL/GenBank/DDBJ databases">
        <title>Complete genome sequencing of Streptomyces lydicus 103 and metabolic pathways analysis of antibiotic biosynthesis.</title>
        <authorList>
            <person name="Jia N."/>
            <person name="Ding M.-Z."/>
            <person name="Gao F."/>
            <person name="Yuan Y.-J."/>
        </authorList>
    </citation>
    <scope>NUCLEOTIDE SEQUENCE [LARGE SCALE GENOMIC DNA]</scope>
    <source>
        <strain evidence="3 4">103</strain>
    </source>
</reference>
<name>A0A1D7VKM5_9ACTN</name>
<dbReference type="EMBL" id="CP017157">
    <property type="protein sequence ID" value="AOP47300.1"/>
    <property type="molecule type" value="Genomic_DNA"/>
</dbReference>
<dbReference type="AlphaFoldDB" id="A0A1D7VKM5"/>
<dbReference type="Proteomes" id="UP000094094">
    <property type="component" value="Chromosome"/>
</dbReference>
<dbReference type="Pfam" id="PF00161">
    <property type="entry name" value="RIP"/>
    <property type="match status" value="1"/>
</dbReference>
<gene>
    <name evidence="3" type="ORF">SL103_14440</name>
</gene>
<organism evidence="3 4">
    <name type="scientific">Streptomyces lydicus</name>
    <dbReference type="NCBI Taxonomy" id="47763"/>
    <lineage>
        <taxon>Bacteria</taxon>
        <taxon>Bacillati</taxon>
        <taxon>Actinomycetota</taxon>
        <taxon>Actinomycetes</taxon>
        <taxon>Kitasatosporales</taxon>
        <taxon>Streptomycetaceae</taxon>
        <taxon>Streptomyces</taxon>
    </lineage>
</organism>
<protein>
    <recommendedName>
        <fullName evidence="5">Ribosome inactivating protein</fullName>
    </recommendedName>
</protein>